<dbReference type="InterPro" id="IPR005101">
    <property type="entry name" value="Cryptochr/Photolyase_FAD-bd"/>
</dbReference>
<dbReference type="EMBL" id="JABCJE010000002">
    <property type="protein sequence ID" value="NVO22743.1"/>
    <property type="molecule type" value="Genomic_DNA"/>
</dbReference>
<gene>
    <name evidence="5" type="ORF">HJ536_05170</name>
</gene>
<keyword evidence="2 3" id="KW-0274">FAD</keyword>
<feature type="binding site" evidence="3">
    <location>
        <begin position="184"/>
        <end position="186"/>
    </location>
    <ligand>
        <name>FAD</name>
        <dbReference type="ChEBI" id="CHEBI:57692"/>
    </ligand>
</feature>
<evidence type="ECO:0000313" key="6">
    <source>
        <dbReference type="Proteomes" id="UP000592216"/>
    </source>
</evidence>
<dbReference type="RefSeq" id="WP_177156926.1">
    <property type="nucleotide sequence ID" value="NZ_JABCJE010000002.1"/>
</dbReference>
<dbReference type="PANTHER" id="PTHR11455:SF9">
    <property type="entry name" value="CRYPTOCHROME CIRCADIAN CLOCK 5 ISOFORM X1"/>
    <property type="match status" value="1"/>
</dbReference>
<dbReference type="GO" id="GO:0003904">
    <property type="term" value="F:deoxyribodipyrimidine photo-lyase activity"/>
    <property type="evidence" value="ECO:0007669"/>
    <property type="project" value="TreeGrafter"/>
</dbReference>
<feature type="binding site" evidence="3">
    <location>
        <position position="30"/>
    </location>
    <ligand>
        <name>FAD</name>
        <dbReference type="ChEBI" id="CHEBI:57692"/>
    </ligand>
</feature>
<dbReference type="Pfam" id="PF03441">
    <property type="entry name" value="FAD_binding_7"/>
    <property type="match status" value="1"/>
</dbReference>
<proteinExistence type="predicted"/>
<dbReference type="SUPFAM" id="SSF48173">
    <property type="entry name" value="Cryptochrome/photolyase FAD-binding domain"/>
    <property type="match status" value="1"/>
</dbReference>
<keyword evidence="5" id="KW-0456">Lyase</keyword>
<feature type="binding site" evidence="3">
    <location>
        <position position="80"/>
    </location>
    <ligand>
        <name>FAD</name>
        <dbReference type="ChEBI" id="CHEBI:57692"/>
    </ligand>
</feature>
<evidence type="ECO:0000259" key="4">
    <source>
        <dbReference type="Pfam" id="PF03441"/>
    </source>
</evidence>
<dbReference type="InterPro" id="IPR002081">
    <property type="entry name" value="Cryptochrome/DNA_photolyase_1"/>
</dbReference>
<dbReference type="PANTHER" id="PTHR11455">
    <property type="entry name" value="CRYPTOCHROME"/>
    <property type="match status" value="1"/>
</dbReference>
<organism evidence="5 6">
    <name type="scientific">Donghicola mangrovi</name>
    <dbReference type="NCBI Taxonomy" id="2729614"/>
    <lineage>
        <taxon>Bacteria</taxon>
        <taxon>Pseudomonadati</taxon>
        <taxon>Pseudomonadota</taxon>
        <taxon>Alphaproteobacteria</taxon>
        <taxon>Rhodobacterales</taxon>
        <taxon>Roseobacteraceae</taxon>
        <taxon>Donghicola</taxon>
    </lineage>
</organism>
<accession>A0A850Q149</accession>
<dbReference type="AlphaFoldDB" id="A0A850Q149"/>
<dbReference type="GO" id="GO:0003677">
    <property type="term" value="F:DNA binding"/>
    <property type="evidence" value="ECO:0007669"/>
    <property type="project" value="TreeGrafter"/>
</dbReference>
<dbReference type="Proteomes" id="UP000592216">
    <property type="component" value="Unassembled WGS sequence"/>
</dbReference>
<evidence type="ECO:0000256" key="3">
    <source>
        <dbReference type="PIRSR" id="PIRSR602081-1"/>
    </source>
</evidence>
<keyword evidence="1 3" id="KW-0285">Flavoprotein</keyword>
<dbReference type="Gene3D" id="1.10.579.10">
    <property type="entry name" value="DNA Cyclobutane Dipyrimidine Photolyase, subunit A, domain 3"/>
    <property type="match status" value="1"/>
</dbReference>
<dbReference type="GO" id="GO:0071949">
    <property type="term" value="F:FAD binding"/>
    <property type="evidence" value="ECO:0007669"/>
    <property type="project" value="TreeGrafter"/>
</dbReference>
<dbReference type="Gene3D" id="1.25.40.80">
    <property type="match status" value="1"/>
</dbReference>
<evidence type="ECO:0000313" key="5">
    <source>
        <dbReference type="EMBL" id="NVO22743.1"/>
    </source>
</evidence>
<protein>
    <submittedName>
        <fullName evidence="5">DNA photolyase</fullName>
    </submittedName>
</protein>
<evidence type="ECO:0000256" key="2">
    <source>
        <dbReference type="ARBA" id="ARBA00022827"/>
    </source>
</evidence>
<evidence type="ECO:0000256" key="1">
    <source>
        <dbReference type="ARBA" id="ARBA00022630"/>
    </source>
</evidence>
<name>A0A850Q149_9RHOB</name>
<comment type="cofactor">
    <cofactor evidence="3">
        <name>FAD</name>
        <dbReference type="ChEBI" id="CHEBI:57692"/>
    </cofactor>
    <text evidence="3">Binds 1 FAD per subunit.</text>
</comment>
<sequence length="408" mass="45006">MPLPDQHFLPTRAAGLVHLRDFVPLAGQAYGARRNFDLGAGRHGENVSCLSPYIRHRLITETEVLEAVLARHSPKAADKFIQEVFWRTYWKGWLEMRPAVWQAYRAELGWQLDRLKTESGLRRVWQDACAGQTGIAPFDHWAKELAQTGYLHNHARMWFASIWVFTLGLPWTLGADFFMRHLLDGDPASNTLSWRWVAGLQTRGKAYVATASNIETYTEGRFSGVTGLADSAHIPEGPDNPAPIALPDFAPLADGPTALLVHSDDLALGDLTRAVPEPLGTAVLGDIGHRSPLEMSPHVQTFVDGAVQDTVTRWADKLGPVSRLTPEDVAEWAAALGARQVATLYAPVGPVADDLAAIDHALKANGIPLIRLRKPYDSRAWPHATNGFFRFKEKIPALLGAMRGFEVV</sequence>
<feature type="domain" description="Cryptochrome/DNA photolyase FAD-binding" evidence="4">
    <location>
        <begin position="80"/>
        <end position="209"/>
    </location>
</feature>
<reference evidence="5 6" key="1">
    <citation type="submission" date="2020-04" db="EMBL/GenBank/DDBJ databases">
        <title>Donghicola sp., a member of the Rhodobacteraceae family isolated from mangrove forest in Thailand.</title>
        <authorList>
            <person name="Charoenyingcharoen P."/>
            <person name="Yukphan P."/>
        </authorList>
    </citation>
    <scope>NUCLEOTIDE SEQUENCE [LARGE SCALE GENOMIC DNA]</scope>
    <source>
        <strain evidence="5 6">B5-SW-15</strain>
    </source>
</reference>
<dbReference type="InterPro" id="IPR036134">
    <property type="entry name" value="Crypto/Photolyase_FAD-like_sf"/>
</dbReference>
<comment type="caution">
    <text evidence="5">The sequence shown here is derived from an EMBL/GenBank/DDBJ whole genome shotgun (WGS) entry which is preliminary data.</text>
</comment>